<evidence type="ECO:0000256" key="4">
    <source>
        <dbReference type="ARBA" id="ARBA00023175"/>
    </source>
</evidence>
<dbReference type="SMART" id="SM00242">
    <property type="entry name" value="MYSc"/>
    <property type="match status" value="1"/>
</dbReference>
<dbReference type="VEuPathDB" id="CryptoDB:cand_017980"/>
<dbReference type="Proteomes" id="UP000186804">
    <property type="component" value="Unassembled WGS sequence"/>
</dbReference>
<feature type="domain" description="Myosin motor" evidence="8">
    <location>
        <begin position="66"/>
        <end position="857"/>
    </location>
</feature>
<dbReference type="PROSITE" id="PS51456">
    <property type="entry name" value="MYOSIN_MOTOR"/>
    <property type="match status" value="1"/>
</dbReference>
<reference evidence="9 10" key="1">
    <citation type="submission" date="2016-10" db="EMBL/GenBank/DDBJ databases">
        <title>Reductive evolution of mitochondrial metabolism and differential evolution of invasion-related proteins in Cryptosporidium.</title>
        <authorList>
            <person name="Liu S."/>
            <person name="Roellig D.M."/>
            <person name="Guo Y."/>
            <person name="Li N."/>
            <person name="Frace M.A."/>
            <person name="Tang K."/>
            <person name="Zhang L."/>
            <person name="Feng Y."/>
            <person name="Xiao L."/>
        </authorList>
    </citation>
    <scope>NUCLEOTIDE SEQUENCE [LARGE SCALE GENOMIC DNA]</scope>
    <source>
        <strain evidence="9">30847</strain>
    </source>
</reference>
<dbReference type="GeneID" id="92365983"/>
<keyword evidence="10" id="KW-1185">Reference proteome</keyword>
<dbReference type="PRINTS" id="PR00193">
    <property type="entry name" value="MYOSINHEAVY"/>
</dbReference>
<evidence type="ECO:0000256" key="2">
    <source>
        <dbReference type="ARBA" id="ARBA00022840"/>
    </source>
</evidence>
<feature type="coiled-coil region" evidence="7">
    <location>
        <begin position="1180"/>
        <end position="1228"/>
    </location>
</feature>
<dbReference type="GO" id="GO:0007015">
    <property type="term" value="P:actin filament organization"/>
    <property type="evidence" value="ECO:0007669"/>
    <property type="project" value="TreeGrafter"/>
</dbReference>
<dbReference type="Gene3D" id="1.20.58.530">
    <property type="match status" value="1"/>
</dbReference>
<dbReference type="Gene3D" id="1.10.10.820">
    <property type="match status" value="1"/>
</dbReference>
<keyword evidence="1 6" id="KW-0547">Nucleotide-binding</keyword>
<dbReference type="Gene3D" id="1.20.5.190">
    <property type="match status" value="1"/>
</dbReference>
<dbReference type="Gene3D" id="1.20.120.720">
    <property type="entry name" value="Myosin VI head, motor domain, U50 subdomain"/>
    <property type="match status" value="1"/>
</dbReference>
<feature type="region of interest" description="Actin-binding" evidence="6">
    <location>
        <begin position="719"/>
        <end position="741"/>
    </location>
</feature>
<comment type="similarity">
    <text evidence="6">Belongs to the TRAFAC class myosin-kinesin ATPase superfamily. Myosin family.</text>
</comment>
<evidence type="ECO:0000256" key="3">
    <source>
        <dbReference type="ARBA" id="ARBA00023123"/>
    </source>
</evidence>
<dbReference type="GO" id="GO:0005524">
    <property type="term" value="F:ATP binding"/>
    <property type="evidence" value="ECO:0007669"/>
    <property type="project" value="UniProtKB-UniRule"/>
</dbReference>
<dbReference type="GO" id="GO:0016020">
    <property type="term" value="C:membrane"/>
    <property type="evidence" value="ECO:0007669"/>
    <property type="project" value="TreeGrafter"/>
</dbReference>
<sequence>MSNKSFDQWILNGNLVWISHPTLAWAPARIQRMEGGKLVAYVDDGLEVHITDEHKDKHPVDESSLAGIPNLITLGDFCEGALLHNVRTRYYQDKIYTCIGDLILISINPYKSINDLYGHKTFQLYRNSTRDYNVDSSIDSSELPPHVFKMAQNTYDALFRYKKNQSIIITGESGAGKTEATKIILCYLANLHKSPEDLSFLFPTSSYIGKLSFLSTNIMDYSNNSSIECLILRSNPILEAFGNAKTLRNDNSSRFGKFIEIFFDATGKLRGASISNYLLEKCRLTFQQDSERNYHIFYGLCSCAVKSNILPKTLLDEMKLKDVEDFLVLRTSTEVPGRDDVAEMHEVINCLKCIGICEEEQHEIFRICAGILHLCNISFVKKSGDEFPQIDSNYTESFELVLNLFKLSRESLLSIFQCKRLKDPETNRIIYMPLSLDAVYHTRDAMAKAIYTKLFDWLVYRINKSMACGLSTDFNISVKDPSGMGMGKSKTSFSGHSIGLLDIYGFEVFDVNSFEQFCINFSNEKLQQQFNHQMFQAEQQVYNKEGIDWAHIDFIDNKVIIDSLEKKPNGIFPILDSECLMPQGSDQSFLNKILNIAAPFNPKVNSKSTYDRSNNVPYCNIIFKPTKMANGTFAVQHYAGAVVYNVYGFLEKNRDQLHIDVLELLQESKSPILIELFNSIDSLGVGNLISRDRVTVSTGTSSRPKGILTTVSGAFREQLNGLLDILNSTIPNYVRCIKPNSIKSAHEFDSIDVLRQLRCAGMLESIRIRRSGYSIRKTFVEFYNRYKLLYPNIDSRDFTGAKNYVQICKNILEKLQRELEAKESNQNPEMWRYSWQIGKTQIFIRDYLQIELERRVSQTWLNYCTRITSYWRMYRSRKHFLLLKKSSIKIQASYRGFKERMYYINNILTPRINAAIIIQKAFRKLLNKRKVEDHVGKVKIQSTEKSDSQIIDETKVNVKNFTNYPIICNSKKLEVQNNQDENINKYPENISKLWKLLDSLEIQKNTSNSDNLDYKEVLNDLADTKAELALLKEKNIQYESKICLLESEIQVKSSENSRIISDFEYKIKLAESSAAAETSKFTEILTQEKSEFARKILKLEQELQIERNRVQYTEKMLEQADNDLFSLRKQFSAELEDRQQERAYCMKEIERYREVQTKLQHQLADFEEYKQSLSQKLIDYQQIKQDNLNYQKENLNLKSEIQELERKYQIINDKNISLTSQIENLTEKSKSNIDSDLSAVNMWELSTSDGTVQYTDYSSPKCPNNLLSVNVGDRRSILEKQYSDLVEVNHNLQENLEILEDDKATLQRRILELFVERRTLKEEVRTVLNRLRQKTTQVEVLRSTLAELRNTADISLNEVKSEWENCAQQLEATQYALIESNKELEILRSERDELLACLDDVQHFTEATMKRRQRSNGLGSNQNNSIIYSSEAPNIVKNRGKSIVIEETLITPKKPLGERYNRRIVKDLNDSDISS</sequence>
<dbReference type="RefSeq" id="XP_067067171.1">
    <property type="nucleotide sequence ID" value="XM_067212032.1"/>
</dbReference>
<protein>
    <submittedName>
        <fullName evidence="9">Myosin head family protein</fullName>
    </submittedName>
</protein>
<dbReference type="InterPro" id="IPR000048">
    <property type="entry name" value="IQ_motif_EF-hand-BS"/>
</dbReference>
<dbReference type="PANTHER" id="PTHR13140:SF706">
    <property type="entry name" value="DILUTE CLASS UNCONVENTIONAL MYOSIN, ISOFORM C"/>
    <property type="match status" value="1"/>
</dbReference>
<dbReference type="Gene3D" id="3.40.850.10">
    <property type="entry name" value="Kinesin motor domain"/>
    <property type="match status" value="1"/>
</dbReference>
<dbReference type="Pfam" id="PF00063">
    <property type="entry name" value="Myosin_head"/>
    <property type="match status" value="1"/>
</dbReference>
<organism evidence="9 10">
    <name type="scientific">Cryptosporidium andersoni</name>
    <dbReference type="NCBI Taxonomy" id="117008"/>
    <lineage>
        <taxon>Eukaryota</taxon>
        <taxon>Sar</taxon>
        <taxon>Alveolata</taxon>
        <taxon>Apicomplexa</taxon>
        <taxon>Conoidasida</taxon>
        <taxon>Coccidia</taxon>
        <taxon>Eucoccidiorida</taxon>
        <taxon>Eimeriorina</taxon>
        <taxon>Cryptosporidiidae</taxon>
        <taxon>Cryptosporidium</taxon>
    </lineage>
</organism>
<dbReference type="PROSITE" id="PS50096">
    <property type="entry name" value="IQ"/>
    <property type="match status" value="1"/>
</dbReference>
<dbReference type="Gene3D" id="6.20.240.20">
    <property type="match status" value="1"/>
</dbReference>
<evidence type="ECO:0000313" key="10">
    <source>
        <dbReference type="Proteomes" id="UP000186804"/>
    </source>
</evidence>
<name>A0A1J4MJ72_9CRYT</name>
<dbReference type="SMART" id="SM00015">
    <property type="entry name" value="IQ"/>
    <property type="match status" value="3"/>
</dbReference>
<dbReference type="EMBL" id="LRBS01000101">
    <property type="protein sequence ID" value="OII73515.1"/>
    <property type="molecule type" value="Genomic_DNA"/>
</dbReference>
<dbReference type="GO" id="GO:0000146">
    <property type="term" value="F:microfilament motor activity"/>
    <property type="evidence" value="ECO:0007669"/>
    <property type="project" value="TreeGrafter"/>
</dbReference>
<accession>A0A1J4MJ72</accession>
<dbReference type="PANTHER" id="PTHR13140">
    <property type="entry name" value="MYOSIN"/>
    <property type="match status" value="1"/>
</dbReference>
<keyword evidence="7" id="KW-0175">Coiled coil</keyword>
<dbReference type="CDD" id="cd00124">
    <property type="entry name" value="MYSc"/>
    <property type="match status" value="1"/>
</dbReference>
<evidence type="ECO:0000256" key="5">
    <source>
        <dbReference type="ARBA" id="ARBA00023203"/>
    </source>
</evidence>
<evidence type="ECO:0000259" key="8">
    <source>
        <dbReference type="PROSITE" id="PS51456"/>
    </source>
</evidence>
<feature type="binding site" evidence="6">
    <location>
        <begin position="171"/>
        <end position="178"/>
    </location>
    <ligand>
        <name>ATP</name>
        <dbReference type="ChEBI" id="CHEBI:30616"/>
    </ligand>
</feature>
<feature type="coiled-coil region" evidence="7">
    <location>
        <begin position="1014"/>
        <end position="1041"/>
    </location>
</feature>
<dbReference type="InterPro" id="IPR001609">
    <property type="entry name" value="Myosin_head_motor_dom-like"/>
</dbReference>
<gene>
    <name evidence="9" type="ORF">cand_017980</name>
</gene>
<evidence type="ECO:0000256" key="1">
    <source>
        <dbReference type="ARBA" id="ARBA00022741"/>
    </source>
</evidence>
<feature type="coiled-coil region" evidence="7">
    <location>
        <begin position="1275"/>
        <end position="1351"/>
    </location>
</feature>
<dbReference type="GO" id="GO:0005737">
    <property type="term" value="C:cytoplasm"/>
    <property type="evidence" value="ECO:0007669"/>
    <property type="project" value="TreeGrafter"/>
</dbReference>
<dbReference type="GO" id="GO:0051015">
    <property type="term" value="F:actin filament binding"/>
    <property type="evidence" value="ECO:0007669"/>
    <property type="project" value="TreeGrafter"/>
</dbReference>
<keyword evidence="4 6" id="KW-0505">Motor protein</keyword>
<dbReference type="InterPro" id="IPR027417">
    <property type="entry name" value="P-loop_NTPase"/>
</dbReference>
<dbReference type="InterPro" id="IPR036961">
    <property type="entry name" value="Kinesin_motor_dom_sf"/>
</dbReference>
<keyword evidence="2 6" id="KW-0067">ATP-binding</keyword>
<dbReference type="Pfam" id="PF00612">
    <property type="entry name" value="IQ"/>
    <property type="match status" value="1"/>
</dbReference>
<comment type="caution">
    <text evidence="9">The sequence shown here is derived from an EMBL/GenBank/DDBJ whole genome shotgun (WGS) entry which is preliminary data.</text>
</comment>
<keyword evidence="3 6" id="KW-0518">Myosin</keyword>
<feature type="coiled-coil region" evidence="7">
    <location>
        <begin position="1082"/>
        <end position="1109"/>
    </location>
</feature>
<evidence type="ECO:0000313" key="9">
    <source>
        <dbReference type="EMBL" id="OII73515.1"/>
    </source>
</evidence>
<proteinExistence type="inferred from homology"/>
<dbReference type="OrthoDB" id="10249697at2759"/>
<dbReference type="GO" id="GO:0016459">
    <property type="term" value="C:myosin complex"/>
    <property type="evidence" value="ECO:0007669"/>
    <property type="project" value="UniProtKB-KW"/>
</dbReference>
<keyword evidence="5 6" id="KW-0009">Actin-binding</keyword>
<dbReference type="SUPFAM" id="SSF52540">
    <property type="entry name" value="P-loop containing nucleoside triphosphate hydrolases"/>
    <property type="match status" value="1"/>
</dbReference>
<evidence type="ECO:0000256" key="7">
    <source>
        <dbReference type="SAM" id="Coils"/>
    </source>
</evidence>
<evidence type="ECO:0000256" key="6">
    <source>
        <dbReference type="PROSITE-ProRule" id="PRU00782"/>
    </source>
</evidence>